<dbReference type="InterPro" id="IPR013507">
    <property type="entry name" value="DNA_mismatch_S5_2-like"/>
</dbReference>
<sequence>MTIAILPARLANQIAAGEVVERPASVIKELIENSLDAGATAIQITVDKGGVKKIKITDNGSGIAKDELALALSRHATSKIKDLSDLEAIDSLGFRGEALASISSVARLTLTSKPQHQDTAWQATAAGRDMAVNIQPAAHPDGTTIEVLDLFFNTPARRKFLRTEKTEFNHIDEIVRRIALARFDVSFTLTHNGKVVRQYRIANTQAQNAKRVAMVCGQKFIEHAIEVNCEHDNMKLSGWVAKPSFARNQNDLCYSYVNGRMMRDKLINHAIRQAYSTLLPADTYPAFVLFLQVDCREVDVNVHPAKHEVRFHQSRYVHDFIYSVCHKALLSINNTDNLFNEENNTEEYTLGVDNIRDENSLISPLQPEQSYQTHENSYSHTSQAGSRLDSSGASSVSHSVDYQRPSYVTPLQHVNDNSSRYANQSGYQSKQVSPAAVSHYEQLLNTTNAHETTSIDAENENHNHKQLNPDANSSTQAYEKPMSESLFIHYAAPGYGLYKHDGALRLLSLFKFAQQLNSKVVASRWLSTTQTSFDYNNTNNNQEQGLVSQPLLLPVMITLSVAQESLLRACEDLLTKAGIVFVIKTHHKVQIRQFPALLRDKDVSSSFITIIDALQEVTAQQADTLIAESDIFQAIGQAMLHKEYTQNQADNLIKQAITVLGDKFSTNLLLNSVPVDLTSSIKQLH</sequence>
<gene>
    <name evidence="5 8" type="primary">mutL</name>
    <name evidence="8" type="ORF">GCM10009111_33850</name>
</gene>
<dbReference type="SMART" id="SM01340">
    <property type="entry name" value="DNA_mis_repair"/>
    <property type="match status" value="1"/>
</dbReference>
<dbReference type="InterPro" id="IPR014790">
    <property type="entry name" value="MutL_C"/>
</dbReference>
<comment type="similarity">
    <text evidence="1 5">Belongs to the DNA mismatch repair MutL/HexB family.</text>
</comment>
<comment type="caution">
    <text evidence="8">The sequence shown here is derived from an EMBL/GenBank/DDBJ whole genome shotgun (WGS) entry which is preliminary data.</text>
</comment>
<dbReference type="EMBL" id="BAAAFA010000015">
    <property type="protein sequence ID" value="GAA0823743.1"/>
    <property type="molecule type" value="Genomic_DNA"/>
</dbReference>
<reference evidence="8 9" key="1">
    <citation type="journal article" date="2019" name="Int. J. Syst. Evol. Microbiol.">
        <title>The Global Catalogue of Microorganisms (GCM) 10K type strain sequencing project: providing services to taxonomists for standard genome sequencing and annotation.</title>
        <authorList>
            <consortium name="The Broad Institute Genomics Platform"/>
            <consortium name="The Broad Institute Genome Sequencing Center for Infectious Disease"/>
            <person name="Wu L."/>
            <person name="Ma J."/>
        </authorList>
    </citation>
    <scope>NUCLEOTIDE SEQUENCE [LARGE SCALE GENOMIC DNA]</scope>
    <source>
        <strain evidence="8 9">JCM 15608</strain>
    </source>
</reference>
<dbReference type="GO" id="GO:0004519">
    <property type="term" value="F:endonuclease activity"/>
    <property type="evidence" value="ECO:0007669"/>
    <property type="project" value="UniProtKB-KW"/>
</dbReference>
<dbReference type="CDD" id="cd03482">
    <property type="entry name" value="MutL_Trans_MutL"/>
    <property type="match status" value="1"/>
</dbReference>
<evidence type="ECO:0000256" key="5">
    <source>
        <dbReference type="HAMAP-Rule" id="MF_00149"/>
    </source>
</evidence>
<comment type="function">
    <text evidence="5">This protein is involved in the repair of mismatches in DNA. It is required for dam-dependent methyl-directed DNA mismatch repair. May act as a 'molecular matchmaker', a protein that promotes the formation of a stable complex between two or more DNA-binding proteins in an ATP-dependent manner without itself being part of a final effector complex.</text>
</comment>
<evidence type="ECO:0000256" key="3">
    <source>
        <dbReference type="ARBA" id="ARBA00022763"/>
    </source>
</evidence>
<keyword evidence="8" id="KW-0378">Hydrolase</keyword>
<keyword evidence="8" id="KW-0540">Nuclease</keyword>
<dbReference type="RefSeq" id="WP_343818992.1">
    <property type="nucleotide sequence ID" value="NZ_BAAAFA010000015.1"/>
</dbReference>
<keyword evidence="9" id="KW-1185">Reference proteome</keyword>
<dbReference type="InterPro" id="IPR042121">
    <property type="entry name" value="MutL_C_regsub"/>
</dbReference>
<feature type="domain" description="DNA mismatch repair protein S5" evidence="7">
    <location>
        <begin position="212"/>
        <end position="330"/>
    </location>
</feature>
<accession>A0ABN1LB64</accession>
<evidence type="ECO:0000256" key="2">
    <source>
        <dbReference type="ARBA" id="ARBA00021975"/>
    </source>
</evidence>
<dbReference type="InterPro" id="IPR036890">
    <property type="entry name" value="HATPase_C_sf"/>
</dbReference>
<evidence type="ECO:0000256" key="1">
    <source>
        <dbReference type="ARBA" id="ARBA00006082"/>
    </source>
</evidence>
<dbReference type="InterPro" id="IPR020568">
    <property type="entry name" value="Ribosomal_Su5_D2-typ_SF"/>
</dbReference>
<feature type="compositionally biased region" description="Polar residues" evidence="6">
    <location>
        <begin position="412"/>
        <end position="429"/>
    </location>
</feature>
<keyword evidence="4 5" id="KW-0234">DNA repair</keyword>
<dbReference type="SUPFAM" id="SSF118116">
    <property type="entry name" value="DNA mismatch repair protein MutL"/>
    <property type="match status" value="1"/>
</dbReference>
<evidence type="ECO:0000259" key="7">
    <source>
        <dbReference type="SMART" id="SM01340"/>
    </source>
</evidence>
<dbReference type="NCBIfam" id="TIGR00585">
    <property type="entry name" value="mutl"/>
    <property type="match status" value="1"/>
</dbReference>
<evidence type="ECO:0000256" key="6">
    <source>
        <dbReference type="SAM" id="MobiDB-lite"/>
    </source>
</evidence>
<dbReference type="InterPro" id="IPR038973">
    <property type="entry name" value="MutL/Mlh/Pms-like"/>
</dbReference>
<evidence type="ECO:0000313" key="8">
    <source>
        <dbReference type="EMBL" id="GAA0823743.1"/>
    </source>
</evidence>
<dbReference type="NCBIfam" id="NF000948">
    <property type="entry name" value="PRK00095.1-1"/>
    <property type="match status" value="1"/>
</dbReference>
<dbReference type="SUPFAM" id="SSF54211">
    <property type="entry name" value="Ribosomal protein S5 domain 2-like"/>
    <property type="match status" value="1"/>
</dbReference>
<dbReference type="Gene3D" id="3.30.230.10">
    <property type="match status" value="1"/>
</dbReference>
<feature type="compositionally biased region" description="Polar residues" evidence="6">
    <location>
        <begin position="367"/>
        <end position="389"/>
    </location>
</feature>
<organism evidence="8 9">
    <name type="scientific">Colwellia asteriadis</name>
    <dbReference type="NCBI Taxonomy" id="517723"/>
    <lineage>
        <taxon>Bacteria</taxon>
        <taxon>Pseudomonadati</taxon>
        <taxon>Pseudomonadota</taxon>
        <taxon>Gammaproteobacteria</taxon>
        <taxon>Alteromonadales</taxon>
        <taxon>Colwelliaceae</taxon>
        <taxon>Colwellia</taxon>
    </lineage>
</organism>
<feature type="compositionally biased region" description="Low complexity" evidence="6">
    <location>
        <begin position="390"/>
        <end position="399"/>
    </location>
</feature>
<feature type="region of interest" description="Disordered" evidence="6">
    <location>
        <begin position="410"/>
        <end position="429"/>
    </location>
</feature>
<dbReference type="Pfam" id="PF13589">
    <property type="entry name" value="HATPase_c_3"/>
    <property type="match status" value="1"/>
</dbReference>
<protein>
    <recommendedName>
        <fullName evidence="2 5">DNA mismatch repair protein MutL</fullName>
    </recommendedName>
</protein>
<dbReference type="InterPro" id="IPR014762">
    <property type="entry name" value="DNA_mismatch_repair_CS"/>
</dbReference>
<name>A0ABN1LB64_9GAMM</name>
<evidence type="ECO:0000313" key="9">
    <source>
        <dbReference type="Proteomes" id="UP001500021"/>
    </source>
</evidence>
<evidence type="ECO:0000256" key="4">
    <source>
        <dbReference type="ARBA" id="ARBA00023204"/>
    </source>
</evidence>
<dbReference type="Gene3D" id="3.30.1370.100">
    <property type="entry name" value="MutL, C-terminal domain, regulatory subdomain"/>
    <property type="match status" value="1"/>
</dbReference>
<proteinExistence type="inferred from homology"/>
<dbReference type="InterPro" id="IPR014721">
    <property type="entry name" value="Ribsml_uS5_D2-typ_fold_subgr"/>
</dbReference>
<dbReference type="InterPro" id="IPR020667">
    <property type="entry name" value="DNA_mismatch_repair_MutL"/>
</dbReference>
<dbReference type="Pfam" id="PF01119">
    <property type="entry name" value="DNA_mis_repair"/>
    <property type="match status" value="1"/>
</dbReference>
<keyword evidence="3 5" id="KW-0227">DNA damage</keyword>
<dbReference type="Proteomes" id="UP001500021">
    <property type="component" value="Unassembled WGS sequence"/>
</dbReference>
<dbReference type="CDD" id="cd16926">
    <property type="entry name" value="HATPase_MutL-MLH-PMS-like"/>
    <property type="match status" value="1"/>
</dbReference>
<dbReference type="Gene3D" id="3.30.565.10">
    <property type="entry name" value="Histidine kinase-like ATPase, C-terminal domain"/>
    <property type="match status" value="1"/>
</dbReference>
<dbReference type="Pfam" id="PF08676">
    <property type="entry name" value="MutL_C"/>
    <property type="match status" value="1"/>
</dbReference>
<keyword evidence="8" id="KW-0255">Endonuclease</keyword>
<dbReference type="PANTHER" id="PTHR10073">
    <property type="entry name" value="DNA MISMATCH REPAIR PROTEIN MLH, PMS, MUTL"/>
    <property type="match status" value="1"/>
</dbReference>
<dbReference type="InterPro" id="IPR037198">
    <property type="entry name" value="MutL_C_sf"/>
</dbReference>
<dbReference type="InterPro" id="IPR002099">
    <property type="entry name" value="MutL/Mlh/PMS"/>
</dbReference>
<dbReference type="PANTHER" id="PTHR10073:SF12">
    <property type="entry name" value="DNA MISMATCH REPAIR PROTEIN MLH1"/>
    <property type="match status" value="1"/>
</dbReference>
<dbReference type="PROSITE" id="PS00058">
    <property type="entry name" value="DNA_MISMATCH_REPAIR_1"/>
    <property type="match status" value="1"/>
</dbReference>
<dbReference type="SUPFAM" id="SSF55874">
    <property type="entry name" value="ATPase domain of HSP90 chaperone/DNA topoisomerase II/histidine kinase"/>
    <property type="match status" value="1"/>
</dbReference>
<feature type="region of interest" description="Disordered" evidence="6">
    <location>
        <begin position="367"/>
        <end position="400"/>
    </location>
</feature>
<dbReference type="HAMAP" id="MF_00149">
    <property type="entry name" value="DNA_mis_repair"/>
    <property type="match status" value="1"/>
</dbReference>